<dbReference type="GO" id="GO:1904047">
    <property type="term" value="F:S-adenosyl-L-methionine binding"/>
    <property type="evidence" value="ECO:0007669"/>
    <property type="project" value="TreeGrafter"/>
</dbReference>
<dbReference type="GO" id="GO:0009007">
    <property type="term" value="F:site-specific DNA-methyltransferase (adenine-specific) activity"/>
    <property type="evidence" value="ECO:0007669"/>
    <property type="project" value="UniProtKB-EC"/>
</dbReference>
<dbReference type="PATRIC" id="fig|1706435.3.peg.558"/>
<dbReference type="Pfam" id="PF02086">
    <property type="entry name" value="MethyltransfD12"/>
    <property type="match status" value="1"/>
</dbReference>
<proteinExistence type="inferred from homology"/>
<dbReference type="PATRIC" id="fig|1706433.3.peg.687"/>
<dbReference type="AlphaFoldDB" id="A0A150JLH2"/>
<dbReference type="InterPro" id="IPR002052">
    <property type="entry name" value="DNA_methylase_N6_adenine_CS"/>
</dbReference>
<dbReference type="EMBL" id="LNJB01000006">
    <property type="protein sequence ID" value="KYC54889.1"/>
    <property type="molecule type" value="Genomic_DNA"/>
</dbReference>
<dbReference type="GO" id="GO:0043565">
    <property type="term" value="F:sequence-specific DNA binding"/>
    <property type="evidence" value="ECO:0007669"/>
    <property type="project" value="TreeGrafter"/>
</dbReference>
<reference evidence="8 9" key="1">
    <citation type="journal article" date="2016" name="ISME J.">
        <title>Chasing the elusive Euryarchaeota class WSA2: genomes reveal a uniquely fastidious methyl-reducing methanogen.</title>
        <authorList>
            <person name="Nobu M.K."/>
            <person name="Narihiro T."/>
            <person name="Kuroda K."/>
            <person name="Mei R."/>
            <person name="Liu W.T."/>
        </authorList>
    </citation>
    <scope>NUCLEOTIDE SEQUENCE [LARGE SCALE GENOMIC DNA]</scope>
    <source>
        <strain evidence="7">ADurb1013_Bin02101</strain>
        <strain evidence="8">ADurb1213_Bin02801</strain>
    </source>
</reference>
<dbReference type="PANTHER" id="PTHR30481:SF3">
    <property type="entry name" value="DNA ADENINE METHYLASE"/>
    <property type="match status" value="1"/>
</dbReference>
<dbReference type="GO" id="GO:0009307">
    <property type="term" value="P:DNA restriction-modification system"/>
    <property type="evidence" value="ECO:0007669"/>
    <property type="project" value="InterPro"/>
</dbReference>
<comment type="caution">
    <text evidence="8">The sequence shown here is derived from an EMBL/GenBank/DDBJ whole genome shotgun (WGS) entry which is preliminary data.</text>
</comment>
<dbReference type="GO" id="GO:0006298">
    <property type="term" value="P:mismatch repair"/>
    <property type="evidence" value="ECO:0007669"/>
    <property type="project" value="TreeGrafter"/>
</dbReference>
<dbReference type="SUPFAM" id="SSF53335">
    <property type="entry name" value="S-adenosyl-L-methionine-dependent methyltransferases"/>
    <property type="match status" value="1"/>
</dbReference>
<dbReference type="PRINTS" id="PR00505">
    <property type="entry name" value="D12N6MTFRASE"/>
</dbReference>
<evidence type="ECO:0000313" key="8">
    <source>
        <dbReference type="EMBL" id="KYC58062.1"/>
    </source>
</evidence>
<evidence type="ECO:0000256" key="2">
    <source>
        <dbReference type="ARBA" id="ARBA00011900"/>
    </source>
</evidence>
<keyword evidence="5" id="KW-0949">S-adenosyl-L-methionine</keyword>
<dbReference type="PIRSF" id="PIRSF000398">
    <property type="entry name" value="M_m6A_EcoRV"/>
    <property type="match status" value="1"/>
</dbReference>
<dbReference type="EC" id="2.1.1.72" evidence="2"/>
<accession>A0A150JLH2</accession>
<accession>A0A150JH53</accession>
<dbReference type="NCBIfam" id="TIGR00571">
    <property type="entry name" value="dam"/>
    <property type="match status" value="1"/>
</dbReference>
<name>A0A150JLH2_9EURY</name>
<protein>
    <recommendedName>
        <fullName evidence="2">site-specific DNA-methyltransferase (adenine-specific)</fullName>
        <ecNumber evidence="2">2.1.1.72</ecNumber>
    </recommendedName>
</protein>
<dbReference type="PROSITE" id="PS00092">
    <property type="entry name" value="N6_MTASE"/>
    <property type="match status" value="1"/>
</dbReference>
<keyword evidence="4" id="KW-0808">Transferase</keyword>
<dbReference type="InterPro" id="IPR023095">
    <property type="entry name" value="Ade_MeTrfase_dom_2"/>
</dbReference>
<evidence type="ECO:0000256" key="3">
    <source>
        <dbReference type="ARBA" id="ARBA00022603"/>
    </source>
</evidence>
<evidence type="ECO:0000256" key="5">
    <source>
        <dbReference type="ARBA" id="ARBA00022691"/>
    </source>
</evidence>
<keyword evidence="3 8" id="KW-0489">Methyltransferase</keyword>
<dbReference type="GO" id="GO:0032259">
    <property type="term" value="P:methylation"/>
    <property type="evidence" value="ECO:0007669"/>
    <property type="project" value="UniProtKB-KW"/>
</dbReference>
<comment type="catalytic activity">
    <reaction evidence="6">
        <text>a 2'-deoxyadenosine in DNA + S-adenosyl-L-methionine = an N(6)-methyl-2'-deoxyadenosine in DNA + S-adenosyl-L-homocysteine + H(+)</text>
        <dbReference type="Rhea" id="RHEA:15197"/>
        <dbReference type="Rhea" id="RHEA-COMP:12418"/>
        <dbReference type="Rhea" id="RHEA-COMP:12419"/>
        <dbReference type="ChEBI" id="CHEBI:15378"/>
        <dbReference type="ChEBI" id="CHEBI:57856"/>
        <dbReference type="ChEBI" id="CHEBI:59789"/>
        <dbReference type="ChEBI" id="CHEBI:90615"/>
        <dbReference type="ChEBI" id="CHEBI:90616"/>
        <dbReference type="EC" id="2.1.1.72"/>
    </reaction>
</comment>
<dbReference type="Gene3D" id="1.10.1020.10">
    <property type="entry name" value="Adenine-specific Methyltransferase, Domain 2"/>
    <property type="match status" value="1"/>
</dbReference>
<organism evidence="8">
    <name type="scientific">Candidatus Methanofastidiosum methylothiophilum</name>
    <dbReference type="NCBI Taxonomy" id="1705564"/>
    <lineage>
        <taxon>Archaea</taxon>
        <taxon>Methanobacteriati</taxon>
        <taxon>Methanobacteriota</taxon>
        <taxon>Stenosarchaea group</taxon>
        <taxon>Candidatus Methanofastidiosia</taxon>
        <taxon>Candidatus Methanofastidiosales</taxon>
        <taxon>Candidatus Methanofastidiosaceae</taxon>
        <taxon>Candidatus Methanofastidiosum</taxon>
    </lineage>
</organism>
<evidence type="ECO:0000313" key="9">
    <source>
        <dbReference type="Proteomes" id="UP000092420"/>
    </source>
</evidence>
<dbReference type="PANTHER" id="PTHR30481">
    <property type="entry name" value="DNA ADENINE METHYLASE"/>
    <property type="match status" value="1"/>
</dbReference>
<evidence type="ECO:0000256" key="4">
    <source>
        <dbReference type="ARBA" id="ARBA00022679"/>
    </source>
</evidence>
<dbReference type="InterPro" id="IPR012263">
    <property type="entry name" value="M_m6A_EcoRV"/>
</dbReference>
<gene>
    <name evidence="7" type="ORF">AN188_00686</name>
    <name evidence="8" type="ORF">APG09_00562</name>
</gene>
<dbReference type="InterPro" id="IPR012327">
    <property type="entry name" value="MeTrfase_D12"/>
</dbReference>
<accession>A0A150JCC7</accession>
<sequence>MNTEIKKEVQLTLDKNENDVIEDNEFAKVKTPPIKCQGIKTKIIPHIIENLDWSGGGRWIEPFLGSGVVLFNIKPDRALVNDINPHIINFYNAIKDGTIDSQVVKTFLIEEGEELRKFGLEHYKYVRDRFNMEGNPLDFLFLNRSCFNGVIRFNTKGKFNVPYNHKSERFRQHYITKIVNQVKYVENLIQNKDWEFVCKDWKDVLKEVRAEDFVYLDPPYIGRHTDYYNTWKDEDATEMAKQCKELPCNFMISMWKSNKYRHNTHLEEWKGYRIVDIEHFYHVGATENLRNAMIEVLIMN</sequence>
<dbReference type="Proteomes" id="UP000092420">
    <property type="component" value="Unassembled WGS sequence"/>
</dbReference>
<evidence type="ECO:0000256" key="1">
    <source>
        <dbReference type="ARBA" id="ARBA00006594"/>
    </source>
</evidence>
<comment type="similarity">
    <text evidence="1">Belongs to the N(4)/N(6)-methyltransferase family.</text>
</comment>
<dbReference type="EMBL" id="LNJE01000005">
    <property type="protein sequence ID" value="KYC58062.1"/>
    <property type="molecule type" value="Genomic_DNA"/>
</dbReference>
<dbReference type="Gene3D" id="3.40.50.150">
    <property type="entry name" value="Vaccinia Virus protein VP39"/>
    <property type="match status" value="1"/>
</dbReference>
<evidence type="ECO:0000313" key="7">
    <source>
        <dbReference type="EMBL" id="KYC54889.1"/>
    </source>
</evidence>
<dbReference type="InterPro" id="IPR029063">
    <property type="entry name" value="SAM-dependent_MTases_sf"/>
</dbReference>
<evidence type="ECO:0000256" key="6">
    <source>
        <dbReference type="ARBA" id="ARBA00047942"/>
    </source>
</evidence>